<dbReference type="InterPro" id="IPR036689">
    <property type="entry name" value="ESAT-6-like_sf"/>
</dbReference>
<evidence type="ECO:0000259" key="1">
    <source>
        <dbReference type="Pfam" id="PF25547"/>
    </source>
</evidence>
<gene>
    <name evidence="2" type="ORF">LV75_003065</name>
</gene>
<organism evidence="2 3">
    <name type="scientific">Actinokineospora diospyrosa</name>
    <dbReference type="NCBI Taxonomy" id="103728"/>
    <lineage>
        <taxon>Bacteria</taxon>
        <taxon>Bacillati</taxon>
        <taxon>Actinomycetota</taxon>
        <taxon>Actinomycetes</taxon>
        <taxon>Pseudonocardiales</taxon>
        <taxon>Pseudonocardiaceae</taxon>
        <taxon>Actinokineospora</taxon>
    </lineage>
</organism>
<reference evidence="2 3" key="1">
    <citation type="submission" date="2022-06" db="EMBL/GenBank/DDBJ databases">
        <title>Genomic Encyclopedia of Archaeal and Bacterial Type Strains, Phase II (KMG-II): from individual species to whole genera.</title>
        <authorList>
            <person name="Goeker M."/>
        </authorList>
    </citation>
    <scope>NUCLEOTIDE SEQUENCE [LARGE SCALE GENOMIC DNA]</scope>
    <source>
        <strain evidence="2 3">DSM 44255</strain>
    </source>
</reference>
<comment type="caution">
    <text evidence="2">The sequence shown here is derived from an EMBL/GenBank/DDBJ whole genome shotgun (WGS) entry which is preliminary data.</text>
</comment>
<name>A0ABT1ID52_9PSEU</name>
<dbReference type="Pfam" id="PF25547">
    <property type="entry name" value="WXG100_2"/>
    <property type="match status" value="1"/>
</dbReference>
<dbReference type="EMBL" id="JAMTCO010000007">
    <property type="protein sequence ID" value="MCP2270564.1"/>
    <property type="molecule type" value="Genomic_DNA"/>
</dbReference>
<protein>
    <recommendedName>
        <fullName evidence="1">Outer membrane channel protein CpnT-like N-terminal domain-containing protein</fullName>
    </recommendedName>
</protein>
<dbReference type="InterPro" id="IPR057746">
    <property type="entry name" value="CpnT-like_N"/>
</dbReference>
<evidence type="ECO:0000313" key="2">
    <source>
        <dbReference type="EMBL" id="MCP2270564.1"/>
    </source>
</evidence>
<sequence length="528" mass="55529">MTGFDVNGGALLAHSAGSASQGDNFASLAHLLEQAGVSHDCFGPLFFFFENTYTETLRECQGMANKAAGYLREISTAVADTATSYGATEADNTTGLASIEGPTIGSLGELEGAGAATRKTDFQQASAYGSSWAENSYKVADQVKDPGDPPEMAFAAFNARMEQIQTVMSPGQAFIDNGLGWLISIVISPLVNLVLEPALGDPEQMRATAKGWEKVTDWLDKVGDREEARASATGDAWQGEAADAFRTEMTEFADGARALGGDIAGLTSVLETAADIFDTFVQVVVDIIQELVLGLIIEWLAALAASWITFGSSTAVATGLTASQVAITSSRLGKQVAQQAQRLKPLFTQLEDLLKLVRGGKLSKVMDVASQQRGAMVGRRVLGSNPITKSAASFDNMRDATKAKDKAQAVLDKAIDSGDAKKIEKAREGLSDAETRVDNATARRTVSGHNVFGKAATGEQALAQQAVQAGLGYLGLSGTTTVGTAVVRGTLENVPGAALEWGVGQAYDYAEDPSTEEERKAAQERGFS</sequence>
<dbReference type="Gene3D" id="1.10.287.1060">
    <property type="entry name" value="ESAT-6-like"/>
    <property type="match status" value="1"/>
</dbReference>
<keyword evidence="3" id="KW-1185">Reference proteome</keyword>
<feature type="domain" description="Outer membrane channel protein CpnT-like N-terminal" evidence="1">
    <location>
        <begin position="200"/>
        <end position="326"/>
    </location>
</feature>
<dbReference type="SUPFAM" id="SSF140453">
    <property type="entry name" value="EsxAB dimer-like"/>
    <property type="match status" value="1"/>
</dbReference>
<proteinExistence type="predicted"/>
<dbReference type="Proteomes" id="UP001205185">
    <property type="component" value="Unassembled WGS sequence"/>
</dbReference>
<dbReference type="RefSeq" id="WP_253887523.1">
    <property type="nucleotide sequence ID" value="NZ_BAAAVB010000009.1"/>
</dbReference>
<accession>A0ABT1ID52</accession>
<evidence type="ECO:0000313" key="3">
    <source>
        <dbReference type="Proteomes" id="UP001205185"/>
    </source>
</evidence>